<feature type="compositionally biased region" description="Basic and acidic residues" evidence="1">
    <location>
        <begin position="159"/>
        <end position="175"/>
    </location>
</feature>
<feature type="compositionally biased region" description="Polar residues" evidence="1">
    <location>
        <begin position="567"/>
        <end position="581"/>
    </location>
</feature>
<accession>A0ABR4BIK3</accession>
<feature type="region of interest" description="Disordered" evidence="1">
    <location>
        <begin position="755"/>
        <end position="784"/>
    </location>
</feature>
<feature type="region of interest" description="Disordered" evidence="1">
    <location>
        <begin position="803"/>
        <end position="986"/>
    </location>
</feature>
<sequence>MAITFVKRPTSPLHFEPIETPPEGVLYPGSDQEEEYDERKRAKKKLRVELLAKQYLEGRGLLIQSAALRGPFDKGWINPWASKKRKRGVHSIQWSSRVPATEEGRLKYTELEKGSFTVKRRPVRDVEPAQPNNNLEKRVSTARRSTEQEEHTAKRRRHEPLEEPNGHHDDQRPVDADSPAYATQQEYWLKTNKHYLQRGARKDRKSPTPTPIARNGAQEPVSPPLHTKPQFQTMPVPVTPTTQRKYVEPAGFTSINKPLVSKDRGNPPATTSRTRTNPQQDKVAIEESDYIRVKERDLDTADEMTRRGCEEVEWLSQEAAKQTELKDGVRWVKMSSRKSFQPCYLGTLGKSGPMEPYVSVPSFTDDAKSTTSLRASSKPPNSSPRAVPPSTYVPEFQYGYAGKVYTYGSSRKGGSFVEAPEEGQPRPRASSSSSGSDSFAKALGASQAKAGSKQMASSHSLSPVVKDYETTSAKKNTNAMRRLTFTPSGGARVAQRRASSRPSSSSSSAGPGASPPKEKEGKENAPKENAFLRTASTKSSDLPISNGIHSRNSDIFPEAQIAENAHVQFSQKPSGPSTNLLETDKPSPKFPSLDEGDSYANLSTQAAFLKAQRSFKDDILSSLKDSPTKKIEKCRAASRSEGPDVTPPANSGRPNGSVAQWNNFNSQDSDDEGPMSTQAMVDAMSPFAITTVKKYPPSPRERTNFAPSPTRQKPPVYAPVIPPGSPTTAAFRQLSPLRSFDEEFANTLPRKVLSGFHETRKRVPTEPASKNTTKGRPRQPACNNCRKNKRRCIHDIFGNELPHKVTEQAIPRRPNARRDFRDRKNDASPPSQEDQNLEESSRPAPEDNNLQDSSHSAPGDHNLESPATTPFRIKSFSMSTSPSQNPPKTSPPIPLSHPNTTSKLTSSLTSSFIHPDGKLTETSVFQDGQQPQQDWDISLPLDPFGPTSEEHARSGSVNGDEEAKIKSNEPAEGGNANEDKEPESLDLNATIDEATSFLGKWDVETEARKEGTLSRNKETGLKGILSVDRWSG</sequence>
<feature type="compositionally biased region" description="Polar residues" evidence="1">
    <location>
        <begin position="470"/>
        <end position="479"/>
    </location>
</feature>
<feature type="compositionally biased region" description="Polar residues" evidence="1">
    <location>
        <begin position="369"/>
        <end position="384"/>
    </location>
</feature>
<evidence type="ECO:0000313" key="2">
    <source>
        <dbReference type="EMBL" id="KAL2057483.1"/>
    </source>
</evidence>
<feature type="compositionally biased region" description="Basic and acidic residues" evidence="1">
    <location>
        <begin position="516"/>
        <end position="526"/>
    </location>
</feature>
<gene>
    <name evidence="2" type="ORF">ABVK25_002536</name>
</gene>
<feature type="compositionally biased region" description="Polar residues" evidence="1">
    <location>
        <begin position="268"/>
        <end position="280"/>
    </location>
</feature>
<evidence type="ECO:0000313" key="3">
    <source>
        <dbReference type="Proteomes" id="UP001590951"/>
    </source>
</evidence>
<feature type="compositionally biased region" description="Low complexity" evidence="1">
    <location>
        <begin position="900"/>
        <end position="911"/>
    </location>
</feature>
<feature type="compositionally biased region" description="Polar residues" evidence="1">
    <location>
        <begin position="534"/>
        <end position="550"/>
    </location>
</feature>
<feature type="region of interest" description="Disordered" evidence="1">
    <location>
        <begin position="13"/>
        <end position="39"/>
    </location>
</feature>
<organism evidence="2 3">
    <name type="scientific">Lepraria finkii</name>
    <dbReference type="NCBI Taxonomy" id="1340010"/>
    <lineage>
        <taxon>Eukaryota</taxon>
        <taxon>Fungi</taxon>
        <taxon>Dikarya</taxon>
        <taxon>Ascomycota</taxon>
        <taxon>Pezizomycotina</taxon>
        <taxon>Lecanoromycetes</taxon>
        <taxon>OSLEUM clade</taxon>
        <taxon>Lecanoromycetidae</taxon>
        <taxon>Lecanorales</taxon>
        <taxon>Lecanorineae</taxon>
        <taxon>Stereocaulaceae</taxon>
        <taxon>Lepraria</taxon>
    </lineage>
</organism>
<feature type="region of interest" description="Disordered" evidence="1">
    <location>
        <begin position="621"/>
        <end position="677"/>
    </location>
</feature>
<comment type="caution">
    <text evidence="2">The sequence shown here is derived from an EMBL/GenBank/DDBJ whole genome shotgun (WGS) entry which is preliminary data.</text>
</comment>
<feature type="region of interest" description="Disordered" evidence="1">
    <location>
        <begin position="350"/>
        <end position="392"/>
    </location>
</feature>
<feature type="compositionally biased region" description="Basic and acidic residues" evidence="1">
    <location>
        <begin position="626"/>
        <end position="635"/>
    </location>
</feature>
<feature type="compositionally biased region" description="Pro residues" evidence="1">
    <location>
        <begin position="884"/>
        <end position="895"/>
    </location>
</feature>
<dbReference type="Proteomes" id="UP001590951">
    <property type="component" value="Unassembled WGS sequence"/>
</dbReference>
<evidence type="ECO:0000256" key="1">
    <source>
        <dbReference type="SAM" id="MobiDB-lite"/>
    </source>
</evidence>
<dbReference type="EMBL" id="JBHFEH010000005">
    <property type="protein sequence ID" value="KAL2057483.1"/>
    <property type="molecule type" value="Genomic_DNA"/>
</dbReference>
<reference evidence="2 3" key="1">
    <citation type="submission" date="2024-09" db="EMBL/GenBank/DDBJ databases">
        <title>Rethinking Asexuality: The Enigmatic Case of Functional Sexual Genes in Lepraria (Stereocaulaceae).</title>
        <authorList>
            <person name="Doellman M."/>
            <person name="Sun Y."/>
            <person name="Barcenas-Pena A."/>
            <person name="Lumbsch H.T."/>
            <person name="Grewe F."/>
        </authorList>
    </citation>
    <scope>NUCLEOTIDE SEQUENCE [LARGE SCALE GENOMIC DNA]</scope>
    <source>
        <strain evidence="2 3">Grewe 0041</strain>
    </source>
</reference>
<feature type="region of interest" description="Disordered" evidence="1">
    <location>
        <begin position="249"/>
        <end position="281"/>
    </location>
</feature>
<feature type="compositionally biased region" description="Basic and acidic residues" evidence="1">
    <location>
        <begin position="816"/>
        <end position="826"/>
    </location>
</feature>
<proteinExistence type="predicted"/>
<keyword evidence="3" id="KW-1185">Reference proteome</keyword>
<feature type="compositionally biased region" description="Low complexity" evidence="1">
    <location>
        <begin position="500"/>
        <end position="512"/>
    </location>
</feature>
<feature type="region of interest" description="Disordered" evidence="1">
    <location>
        <begin position="411"/>
        <end position="597"/>
    </location>
</feature>
<feature type="compositionally biased region" description="Basic and acidic residues" evidence="1">
    <location>
        <begin position="135"/>
        <end position="152"/>
    </location>
</feature>
<feature type="compositionally biased region" description="Polar residues" evidence="1">
    <location>
        <begin position="648"/>
        <end position="667"/>
    </location>
</feature>
<feature type="region of interest" description="Disordered" evidence="1">
    <location>
        <begin position="119"/>
        <end position="176"/>
    </location>
</feature>
<feature type="compositionally biased region" description="Basic residues" evidence="1">
    <location>
        <begin position="195"/>
        <end position="204"/>
    </location>
</feature>
<name>A0ABR4BIK3_9LECA</name>
<feature type="region of interest" description="Disordered" evidence="1">
    <location>
        <begin position="691"/>
        <end position="724"/>
    </location>
</feature>
<feature type="region of interest" description="Disordered" evidence="1">
    <location>
        <begin position="195"/>
        <end position="236"/>
    </location>
</feature>
<feature type="compositionally biased region" description="Polar residues" evidence="1">
    <location>
        <begin position="920"/>
        <end position="935"/>
    </location>
</feature>
<protein>
    <submittedName>
        <fullName evidence="2">Uncharacterized protein</fullName>
    </submittedName>
</protein>